<accession>A0A5J9UIX0</accession>
<reference evidence="2 3" key="1">
    <citation type="journal article" date="2019" name="Sci. Rep.">
        <title>A high-quality genome of Eragrostis curvula grass provides insights into Poaceae evolution and supports new strategies to enhance forage quality.</title>
        <authorList>
            <person name="Carballo J."/>
            <person name="Santos B.A.C.M."/>
            <person name="Zappacosta D."/>
            <person name="Garbus I."/>
            <person name="Selva J.P."/>
            <person name="Gallo C.A."/>
            <person name="Diaz A."/>
            <person name="Albertini E."/>
            <person name="Caccamo M."/>
            <person name="Echenique V."/>
        </authorList>
    </citation>
    <scope>NUCLEOTIDE SEQUENCE [LARGE SCALE GENOMIC DNA]</scope>
    <source>
        <strain evidence="3">cv. Victoria</strain>
        <tissue evidence="2">Leaf</tissue>
    </source>
</reference>
<feature type="region of interest" description="Disordered" evidence="1">
    <location>
        <begin position="1"/>
        <end position="21"/>
    </location>
</feature>
<dbReference type="AlphaFoldDB" id="A0A5J9UIX0"/>
<protein>
    <submittedName>
        <fullName evidence="2">Uncharacterized protein</fullName>
    </submittedName>
</protein>
<comment type="caution">
    <text evidence="2">The sequence shown here is derived from an EMBL/GenBank/DDBJ whole genome shotgun (WGS) entry which is preliminary data.</text>
</comment>
<dbReference type="EMBL" id="RWGY01000013">
    <property type="protein sequence ID" value="TVU23424.1"/>
    <property type="molecule type" value="Genomic_DNA"/>
</dbReference>
<feature type="compositionally biased region" description="Polar residues" evidence="1">
    <location>
        <begin position="105"/>
        <end position="114"/>
    </location>
</feature>
<evidence type="ECO:0000313" key="3">
    <source>
        <dbReference type="Proteomes" id="UP000324897"/>
    </source>
</evidence>
<sequence length="157" mass="18053">MGNEPERRPKWLPEGMDPNSGFKLKCRILSSTARPDCKWYSFSKGPEKESSKNLTIWKYSQVEQSTPQDKKKNKLKKDKKKMKRNVKEKKKKKGPPKRKPFDPTSVESPATNKGTPKRKLTNPTPPDSPAMRTRSKLNLDYPGMKDPAASRVRNRGR</sequence>
<feature type="compositionally biased region" description="Basic residues" evidence="1">
    <location>
        <begin position="71"/>
        <end position="98"/>
    </location>
</feature>
<feature type="region of interest" description="Disordered" evidence="1">
    <location>
        <begin position="59"/>
        <end position="157"/>
    </location>
</feature>
<evidence type="ECO:0000313" key="2">
    <source>
        <dbReference type="EMBL" id="TVU23424.1"/>
    </source>
</evidence>
<organism evidence="2 3">
    <name type="scientific">Eragrostis curvula</name>
    <name type="common">weeping love grass</name>
    <dbReference type="NCBI Taxonomy" id="38414"/>
    <lineage>
        <taxon>Eukaryota</taxon>
        <taxon>Viridiplantae</taxon>
        <taxon>Streptophyta</taxon>
        <taxon>Embryophyta</taxon>
        <taxon>Tracheophyta</taxon>
        <taxon>Spermatophyta</taxon>
        <taxon>Magnoliopsida</taxon>
        <taxon>Liliopsida</taxon>
        <taxon>Poales</taxon>
        <taxon>Poaceae</taxon>
        <taxon>PACMAD clade</taxon>
        <taxon>Chloridoideae</taxon>
        <taxon>Eragrostideae</taxon>
        <taxon>Eragrostidinae</taxon>
        <taxon>Eragrostis</taxon>
    </lineage>
</organism>
<evidence type="ECO:0000256" key="1">
    <source>
        <dbReference type="SAM" id="MobiDB-lite"/>
    </source>
</evidence>
<gene>
    <name evidence="2" type="ORF">EJB05_25789</name>
</gene>
<keyword evidence="3" id="KW-1185">Reference proteome</keyword>
<feature type="compositionally biased region" description="Basic and acidic residues" evidence="1">
    <location>
        <begin position="1"/>
        <end position="11"/>
    </location>
</feature>
<dbReference type="Gramene" id="TVU23424">
    <property type="protein sequence ID" value="TVU23424"/>
    <property type="gene ID" value="EJB05_25789"/>
</dbReference>
<dbReference type="Proteomes" id="UP000324897">
    <property type="component" value="Chromosome 2"/>
</dbReference>
<name>A0A5J9UIX0_9POAL</name>
<proteinExistence type="predicted"/>